<organism evidence="6 7">
    <name type="scientific">Artemia franciscana</name>
    <name type="common">Brine shrimp</name>
    <name type="synonym">Artemia sanfranciscana</name>
    <dbReference type="NCBI Taxonomy" id="6661"/>
    <lineage>
        <taxon>Eukaryota</taxon>
        <taxon>Metazoa</taxon>
        <taxon>Ecdysozoa</taxon>
        <taxon>Arthropoda</taxon>
        <taxon>Crustacea</taxon>
        <taxon>Branchiopoda</taxon>
        <taxon>Anostraca</taxon>
        <taxon>Artemiidae</taxon>
        <taxon>Artemia</taxon>
    </lineage>
</organism>
<dbReference type="GO" id="GO:0017046">
    <property type="term" value="F:peptide hormone binding"/>
    <property type="evidence" value="ECO:0007669"/>
    <property type="project" value="TreeGrafter"/>
</dbReference>
<comment type="caution">
    <text evidence="6">The sequence shown here is derived from an EMBL/GenBank/DDBJ whole genome shotgun (WGS) entry which is preliminary data.</text>
</comment>
<dbReference type="InterPro" id="IPR001828">
    <property type="entry name" value="ANF_lig-bd_rcpt"/>
</dbReference>
<evidence type="ECO:0000313" key="7">
    <source>
        <dbReference type="Proteomes" id="UP001187531"/>
    </source>
</evidence>
<dbReference type="Pfam" id="PF01094">
    <property type="entry name" value="ANF_receptor"/>
    <property type="match status" value="1"/>
</dbReference>
<evidence type="ECO:0000256" key="4">
    <source>
        <dbReference type="ARBA" id="ARBA00023136"/>
    </source>
</evidence>
<evidence type="ECO:0000313" key="6">
    <source>
        <dbReference type="EMBL" id="KAK2720468.1"/>
    </source>
</evidence>
<dbReference type="AlphaFoldDB" id="A0AA88I3G0"/>
<keyword evidence="4" id="KW-0472">Membrane</keyword>
<keyword evidence="2" id="KW-0812">Transmembrane</keyword>
<keyword evidence="3" id="KW-1133">Transmembrane helix</keyword>
<reference evidence="6" key="1">
    <citation type="submission" date="2023-07" db="EMBL/GenBank/DDBJ databases">
        <title>Chromosome-level genome assembly of Artemia franciscana.</title>
        <authorList>
            <person name="Jo E."/>
        </authorList>
    </citation>
    <scope>NUCLEOTIDE SEQUENCE</scope>
    <source>
        <tissue evidence="6">Whole body</tissue>
    </source>
</reference>
<sequence length="309" mass="35375">MEYGKSKVVYYLPLILGLCVDFLSSQVVRIPHKHRIRHKKKYDDILSDASSSEVAQNHERITLLLLAPKEMEEHQCYNVMKLDEIVPTMISAVAYVNKHWNFHHWKFDTIYEDTNCSSVKGPLAAIEFRGKADVIFGPICDYVISPVAKYAAAWSLPLITPAALGDAFGMRSQYYSSLIRIMGSFVQSAEAVHHMVTDFKWRRFGVLYYEYDYKSGQGHSGCYFLLDAIYKNLNPFPTDVNVFHRRLMMKDNVETLLGHLNYLKAHSRMTHFGPKFVSSSVYQSAGCICRAVFASRLARKTDFISALEK</sequence>
<dbReference type="GO" id="GO:0007165">
    <property type="term" value="P:signal transduction"/>
    <property type="evidence" value="ECO:0007669"/>
    <property type="project" value="TreeGrafter"/>
</dbReference>
<dbReference type="SUPFAM" id="SSF53822">
    <property type="entry name" value="Periplasmic binding protein-like I"/>
    <property type="match status" value="1"/>
</dbReference>
<dbReference type="PANTHER" id="PTHR44755:SF11">
    <property type="entry name" value="ATRIAL NATRIURETIC PEPTIDE RECEPTOR 3 ISOFORM X1"/>
    <property type="match status" value="1"/>
</dbReference>
<name>A0AA88I3G0_ARTSF</name>
<dbReference type="InterPro" id="IPR052612">
    <property type="entry name" value="ANP_Clearance_Receptor"/>
</dbReference>
<accession>A0AA88I3G0</accession>
<dbReference type="PANTHER" id="PTHR44755">
    <property type="entry name" value="NATRIURETIC PEPTIDE RECEPTOR 3-RELATED"/>
    <property type="match status" value="1"/>
</dbReference>
<dbReference type="Proteomes" id="UP001187531">
    <property type="component" value="Unassembled WGS sequence"/>
</dbReference>
<evidence type="ECO:0000256" key="3">
    <source>
        <dbReference type="ARBA" id="ARBA00022989"/>
    </source>
</evidence>
<evidence type="ECO:0000256" key="1">
    <source>
        <dbReference type="ARBA" id="ARBA00004370"/>
    </source>
</evidence>
<comment type="subcellular location">
    <subcellularLocation>
        <location evidence="1">Membrane</location>
    </subcellularLocation>
</comment>
<dbReference type="Gene3D" id="3.40.50.2300">
    <property type="match status" value="1"/>
</dbReference>
<feature type="non-terminal residue" evidence="6">
    <location>
        <position position="309"/>
    </location>
</feature>
<gene>
    <name evidence="6" type="ORF">QYM36_004374</name>
</gene>
<dbReference type="EMBL" id="JAVRJZ010000007">
    <property type="protein sequence ID" value="KAK2720468.1"/>
    <property type="molecule type" value="Genomic_DNA"/>
</dbReference>
<dbReference type="GO" id="GO:0016020">
    <property type="term" value="C:membrane"/>
    <property type="evidence" value="ECO:0007669"/>
    <property type="project" value="UniProtKB-SubCell"/>
</dbReference>
<keyword evidence="7" id="KW-1185">Reference proteome</keyword>
<dbReference type="InterPro" id="IPR028082">
    <property type="entry name" value="Peripla_BP_I"/>
</dbReference>
<proteinExistence type="predicted"/>
<feature type="domain" description="Receptor ligand binding region" evidence="5">
    <location>
        <begin position="88"/>
        <end position="228"/>
    </location>
</feature>
<dbReference type="GO" id="GO:0038023">
    <property type="term" value="F:signaling receptor activity"/>
    <property type="evidence" value="ECO:0007669"/>
    <property type="project" value="TreeGrafter"/>
</dbReference>
<evidence type="ECO:0000259" key="5">
    <source>
        <dbReference type="Pfam" id="PF01094"/>
    </source>
</evidence>
<protein>
    <recommendedName>
        <fullName evidence="5">Receptor ligand binding region domain-containing protein</fullName>
    </recommendedName>
</protein>
<evidence type="ECO:0000256" key="2">
    <source>
        <dbReference type="ARBA" id="ARBA00022692"/>
    </source>
</evidence>